<reference evidence="4 5" key="1">
    <citation type="submission" date="2020-08" db="EMBL/GenBank/DDBJ databases">
        <title>Genomic Encyclopedia of Type Strains, Phase IV (KMG-IV): sequencing the most valuable type-strain genomes for metagenomic binning, comparative biology and taxonomic classification.</title>
        <authorList>
            <person name="Goeker M."/>
        </authorList>
    </citation>
    <scope>NUCLEOTIDE SEQUENCE [LARGE SCALE GENOMIC DNA]</scope>
    <source>
        <strain evidence="4 5">DSM 25966</strain>
    </source>
</reference>
<evidence type="ECO:0000256" key="3">
    <source>
        <dbReference type="ARBA" id="ARBA00022729"/>
    </source>
</evidence>
<evidence type="ECO:0000313" key="4">
    <source>
        <dbReference type="EMBL" id="MBB3931453.1"/>
    </source>
</evidence>
<dbReference type="SUPFAM" id="SSF53850">
    <property type="entry name" value="Periplasmic binding protein-like II"/>
    <property type="match status" value="1"/>
</dbReference>
<dbReference type="Gene3D" id="3.40.190.10">
    <property type="entry name" value="Periplasmic binding protein-like II"/>
    <property type="match status" value="1"/>
</dbReference>
<dbReference type="PANTHER" id="PTHR30024:SF47">
    <property type="entry name" value="TAURINE-BINDING PERIPLASMIC PROTEIN"/>
    <property type="match status" value="1"/>
</dbReference>
<accession>A0A840AQA3</accession>
<protein>
    <submittedName>
        <fullName evidence="4">ABC-type nitrate/sulfonate/bicarbonate transport system substrate-binding protein</fullName>
    </submittedName>
</protein>
<evidence type="ECO:0000256" key="1">
    <source>
        <dbReference type="ARBA" id="ARBA00004418"/>
    </source>
</evidence>
<dbReference type="PANTHER" id="PTHR30024">
    <property type="entry name" value="ALIPHATIC SULFONATES-BINDING PROTEIN-RELATED"/>
    <property type="match status" value="1"/>
</dbReference>
<comment type="similarity">
    <text evidence="2">Belongs to the bacterial solute-binding protein SsuA/TauA family.</text>
</comment>
<organism evidence="4 5">
    <name type="scientific">Kaistia hirudinis</name>
    <dbReference type="NCBI Taxonomy" id="1293440"/>
    <lineage>
        <taxon>Bacteria</taxon>
        <taxon>Pseudomonadati</taxon>
        <taxon>Pseudomonadota</taxon>
        <taxon>Alphaproteobacteria</taxon>
        <taxon>Hyphomicrobiales</taxon>
        <taxon>Kaistiaceae</taxon>
        <taxon>Kaistia</taxon>
    </lineage>
</organism>
<dbReference type="EMBL" id="JACIDS010000003">
    <property type="protein sequence ID" value="MBB3931453.1"/>
    <property type="molecule type" value="Genomic_DNA"/>
</dbReference>
<keyword evidence="5" id="KW-1185">Reference proteome</keyword>
<dbReference type="GO" id="GO:0042597">
    <property type="term" value="C:periplasmic space"/>
    <property type="evidence" value="ECO:0007669"/>
    <property type="project" value="UniProtKB-SubCell"/>
</dbReference>
<dbReference type="Proteomes" id="UP000553963">
    <property type="component" value="Unassembled WGS sequence"/>
</dbReference>
<gene>
    <name evidence="4" type="ORF">GGR25_002503</name>
</gene>
<sequence>MAERQIWYTRCPVPTALGLAVQRGTLHEAIAPLGRSLASIQQSGDRATQASHFTHQLASSIRHGGNTPAIFARSEGADTRIVALSWTPTPHPILVRPGSGIETVRDLKRKRLALSLRQNDVIDFWRAAALRAYEAALASEGLTLDDVTLVDLPVARSYLDDSRLIRKPRGPAGLATGGGLQREEVFALIRGEVDAIYSQSSFASELASFVGVETLYDVGQHPDPLERANNALPEAFTVSASLIEEDFEAVATILAASILAADWARDHHREAVRIVASEQRVAEEAVEVAYGPTLTDHLDIALSPFRVEALGRRKDFLLRHGFIRADFDLDGWIDPRPLARAEEIVAAWKAAGTSGTADIRSVA</sequence>
<evidence type="ECO:0000313" key="5">
    <source>
        <dbReference type="Proteomes" id="UP000553963"/>
    </source>
</evidence>
<comment type="subcellular location">
    <subcellularLocation>
        <location evidence="1">Periplasm</location>
    </subcellularLocation>
</comment>
<evidence type="ECO:0000256" key="2">
    <source>
        <dbReference type="ARBA" id="ARBA00010742"/>
    </source>
</evidence>
<dbReference type="Gene3D" id="3.40.190.270">
    <property type="match status" value="1"/>
</dbReference>
<name>A0A840AQA3_9HYPH</name>
<proteinExistence type="inferred from homology"/>
<dbReference type="AlphaFoldDB" id="A0A840AQA3"/>
<comment type="caution">
    <text evidence="4">The sequence shown here is derived from an EMBL/GenBank/DDBJ whole genome shotgun (WGS) entry which is preliminary data.</text>
</comment>
<dbReference type="RefSeq" id="WP_183399090.1">
    <property type="nucleotide sequence ID" value="NZ_JACIDS010000003.1"/>
</dbReference>
<keyword evidence="3" id="KW-0732">Signal</keyword>